<reference evidence="1 2" key="1">
    <citation type="submission" date="2019-10" db="EMBL/GenBank/DDBJ databases">
        <title>Taxonomy of Antarctic Massilia spp.: description of Massilia rubra sp. nov., Massilia aquatica sp. nov., Massilia mucilaginosa sp. nov., Massilia frigida sp. nov. isolated from streams, lakes and regoliths.</title>
        <authorList>
            <person name="Holochova P."/>
            <person name="Sedlacek I."/>
            <person name="Kralova S."/>
            <person name="Maslanova I."/>
            <person name="Busse H.-J."/>
            <person name="Stankova E."/>
            <person name="Vrbovska V."/>
            <person name="Kovarovic V."/>
            <person name="Bartak M."/>
            <person name="Svec P."/>
            <person name="Pantucek R."/>
        </authorList>
    </citation>
    <scope>NUCLEOTIDE SEQUENCE [LARGE SCALE GENOMIC DNA]</scope>
    <source>
        <strain evidence="1 2">CCM 8694</strain>
    </source>
</reference>
<dbReference type="RefSeq" id="WP_167241139.1">
    <property type="nucleotide sequence ID" value="NZ_WHJF01000220.1"/>
</dbReference>
<keyword evidence="2" id="KW-1185">Reference proteome</keyword>
<sequence>MNDSSPVPNSVFVAGAGLCCAVGYQLDAAVCAIRANMDHFQESSFNSLSSDPVNVARLPQDIFGQERIHRWIEYAVRDCAQRMEDPESLLDGRRTAIIFLGPDPARPYSDSINYAQVLHDVLHALGDEGFYGLPPAGSSPRPHAIHMIAQGRTGLAEGLLQAARLLVNAEAEQVLIVGGDSYLYAADINAYLQDNRLIVRGNSNGFIPGEAAAVVLLRRGMSTDVGLHISGVGMAQENGRQDGSVPSRGQGLTTAIRDALKQARLTPRQIEFRISDQNGEQFFAREAANAITRIMFGEHKLAQLTLSDKLGEIGAASGPAMLAWLMRDMADATLSPGNVGLVHLASDSGARCAVALRYQGE</sequence>
<name>A0ABX0MWY8_9BURK</name>
<dbReference type="InterPro" id="IPR016039">
    <property type="entry name" value="Thiolase-like"/>
</dbReference>
<protein>
    <recommendedName>
        <fullName evidence="3">3-oxoacyl-ACP synthase</fullName>
    </recommendedName>
</protein>
<dbReference type="SUPFAM" id="SSF53901">
    <property type="entry name" value="Thiolase-like"/>
    <property type="match status" value="2"/>
</dbReference>
<dbReference type="EMBL" id="WHJF01000220">
    <property type="protein sequence ID" value="NHZ67001.1"/>
    <property type="molecule type" value="Genomic_DNA"/>
</dbReference>
<dbReference type="Gene3D" id="3.40.47.10">
    <property type="match status" value="1"/>
</dbReference>
<comment type="caution">
    <text evidence="1">The sequence shown here is derived from an EMBL/GenBank/DDBJ whole genome shotgun (WGS) entry which is preliminary data.</text>
</comment>
<organism evidence="1 2">
    <name type="scientific">Massilia genomosp. 1</name>
    <dbReference type="NCBI Taxonomy" id="2609280"/>
    <lineage>
        <taxon>Bacteria</taxon>
        <taxon>Pseudomonadati</taxon>
        <taxon>Pseudomonadota</taxon>
        <taxon>Betaproteobacteria</taxon>
        <taxon>Burkholderiales</taxon>
        <taxon>Oxalobacteraceae</taxon>
        <taxon>Telluria group</taxon>
        <taxon>Massilia</taxon>
    </lineage>
</organism>
<evidence type="ECO:0008006" key="3">
    <source>
        <dbReference type="Google" id="ProtNLM"/>
    </source>
</evidence>
<proteinExistence type="predicted"/>
<evidence type="ECO:0000313" key="2">
    <source>
        <dbReference type="Proteomes" id="UP000610594"/>
    </source>
</evidence>
<dbReference type="Proteomes" id="UP000610594">
    <property type="component" value="Unassembled WGS sequence"/>
</dbReference>
<gene>
    <name evidence="1" type="ORF">F1735_32845</name>
</gene>
<evidence type="ECO:0000313" key="1">
    <source>
        <dbReference type="EMBL" id="NHZ67001.1"/>
    </source>
</evidence>
<accession>A0ABX0MWY8</accession>